<comment type="caution">
    <text evidence="2">The sequence shown here is derived from an EMBL/GenBank/DDBJ whole genome shotgun (WGS) entry which is preliminary data.</text>
</comment>
<reference evidence="2" key="1">
    <citation type="journal article" date="2020" name="Fungal Divers.">
        <title>Resolving the Mortierellaceae phylogeny through synthesis of multi-gene phylogenetics and phylogenomics.</title>
        <authorList>
            <person name="Vandepol N."/>
            <person name="Liber J."/>
            <person name="Desiro A."/>
            <person name="Na H."/>
            <person name="Kennedy M."/>
            <person name="Barry K."/>
            <person name="Grigoriev I.V."/>
            <person name="Miller A.N."/>
            <person name="O'Donnell K."/>
            <person name="Stajich J.E."/>
            <person name="Bonito G."/>
        </authorList>
    </citation>
    <scope>NUCLEOTIDE SEQUENCE</scope>
    <source>
        <strain evidence="2">NVP1</strain>
    </source>
</reference>
<feature type="chain" id="PRO_5040295395" evidence="1">
    <location>
        <begin position="20"/>
        <end position="183"/>
    </location>
</feature>
<feature type="signal peptide" evidence="1">
    <location>
        <begin position="1"/>
        <end position="19"/>
    </location>
</feature>
<keyword evidence="1" id="KW-0732">Signal</keyword>
<organism evidence="2 3">
    <name type="scientific">Podila minutissima</name>
    <dbReference type="NCBI Taxonomy" id="64525"/>
    <lineage>
        <taxon>Eukaryota</taxon>
        <taxon>Fungi</taxon>
        <taxon>Fungi incertae sedis</taxon>
        <taxon>Mucoromycota</taxon>
        <taxon>Mortierellomycotina</taxon>
        <taxon>Mortierellomycetes</taxon>
        <taxon>Mortierellales</taxon>
        <taxon>Mortierellaceae</taxon>
        <taxon>Podila</taxon>
    </lineage>
</organism>
<name>A0A9P5SKD2_9FUNG</name>
<accession>A0A9P5SKD2</accession>
<keyword evidence="3" id="KW-1185">Reference proteome</keyword>
<dbReference type="AlphaFoldDB" id="A0A9P5SKD2"/>
<proteinExistence type="predicted"/>
<protein>
    <submittedName>
        <fullName evidence="2">Uncharacterized protein</fullName>
    </submittedName>
</protein>
<dbReference type="EMBL" id="JAAAUY010000522">
    <property type="protein sequence ID" value="KAF9328898.1"/>
    <property type="molecule type" value="Genomic_DNA"/>
</dbReference>
<evidence type="ECO:0000256" key="1">
    <source>
        <dbReference type="SAM" id="SignalP"/>
    </source>
</evidence>
<evidence type="ECO:0000313" key="3">
    <source>
        <dbReference type="Proteomes" id="UP000696485"/>
    </source>
</evidence>
<dbReference type="Proteomes" id="UP000696485">
    <property type="component" value="Unassembled WGS sequence"/>
</dbReference>
<evidence type="ECO:0000313" key="2">
    <source>
        <dbReference type="EMBL" id="KAF9328898.1"/>
    </source>
</evidence>
<sequence length="183" mass="20952">MHFKTTLLALTTVLASAHALEATNAEDANLNDASKLLIFSGGRPYRPIGPYVPMYPGYYPLERLYPYTPFAGRTSSRLMPRHDVTNILDEDKKSPKVIIEGHHQDPKLLFGGDQEKVLVDHDAGVEELGAEDVGAEDENGESKFWNPYWWYWRRRGPWGPWGGPWGYPGYPRGPWFPYGRRRF</sequence>
<gene>
    <name evidence="2" type="ORF">BG006_007990</name>
</gene>